<sequence>MRRSFYSTLLTASIEATIVLGAAPTTADWASLNTTVGGRLYPGVPWPKPCFSSYRGKSVQPDAAQCGYVQQNHFNSHLPRSDAFGGYTAINYEGCMSTGDQCILNWMNPTDPTAFSPPQDCKQGSISDYYIDVAQASDVTAAFQFVKTKGIPLVVKNSGHDFSGRSSGPGSLALWVHHLKSITHVPKFVPDGCNCAGTNALTIGTGAQFAQVYQFASDNKLLFVGGADVAVAATGGWGQGGGHSPISRLFGMGVDRALQYKVVTPDGVLRTANRCQNSDLFWALRGGGGSTFGVVLEGTMEVFADRPFQMANVNWPVSVNNTKQVLSVFLDNATALANQGWGGYLTPPNGNLILLTAGLSTTQQAQASVKGINSVVTSLGGSVNVQQIPGFLTWFNGYVQGIYGAQDAVGLPNSLGSRIVPQKNHATAASRSALLDATMDAINNSFFQQIHFTTPYGYTGTKVEDTSVNPIWRSSLWQIITVNTWPYDASLDVKKAQYAATTQALASLRKITPDGGAYHNEADIHEPNFQTTFWGSNYARLLSIKNKYDPNHLLDCWNCVGWAGQAASRFKCYI</sequence>
<keyword evidence="2" id="KW-0560">Oxidoreductase</keyword>
<proteinExistence type="inferred from homology"/>
<dbReference type="PANTHER" id="PTHR13878">
    <property type="entry name" value="GULONOLACTONE OXIDASE"/>
    <property type="match status" value="1"/>
</dbReference>
<evidence type="ECO:0000313" key="6">
    <source>
        <dbReference type="Proteomes" id="UP000807306"/>
    </source>
</evidence>
<dbReference type="Pfam" id="PF01565">
    <property type="entry name" value="FAD_binding_4"/>
    <property type="match status" value="1"/>
</dbReference>
<protein>
    <submittedName>
        <fullName evidence="5">FAD-binding domain-containing protein</fullName>
    </submittedName>
</protein>
<accession>A0A9P6EPX6</accession>
<comment type="caution">
    <text evidence="5">The sequence shown here is derived from an EMBL/GenBank/DDBJ whole genome shotgun (WGS) entry which is preliminary data.</text>
</comment>
<dbReference type="Proteomes" id="UP000807306">
    <property type="component" value="Unassembled WGS sequence"/>
</dbReference>
<dbReference type="InterPro" id="IPR016169">
    <property type="entry name" value="FAD-bd_PCMH_sub2"/>
</dbReference>
<dbReference type="InterPro" id="IPR016166">
    <property type="entry name" value="FAD-bd_PCMH"/>
</dbReference>
<gene>
    <name evidence="5" type="ORF">CPB83DRAFT_846411</name>
</gene>
<evidence type="ECO:0000313" key="5">
    <source>
        <dbReference type="EMBL" id="KAF9532810.1"/>
    </source>
</evidence>
<comment type="similarity">
    <text evidence="1">Belongs to the oxygen-dependent FAD-linked oxidoreductase family.</text>
</comment>
<dbReference type="InterPro" id="IPR036318">
    <property type="entry name" value="FAD-bd_PCMH-like_sf"/>
</dbReference>
<dbReference type="OrthoDB" id="9983560at2759"/>
<name>A0A9P6EPX6_9AGAR</name>
<dbReference type="GO" id="GO:0071949">
    <property type="term" value="F:FAD binding"/>
    <property type="evidence" value="ECO:0007669"/>
    <property type="project" value="InterPro"/>
</dbReference>
<evidence type="ECO:0000256" key="2">
    <source>
        <dbReference type="ARBA" id="ARBA00023002"/>
    </source>
</evidence>
<feature type="signal peptide" evidence="3">
    <location>
        <begin position="1"/>
        <end position="21"/>
    </location>
</feature>
<dbReference type="EMBL" id="MU157830">
    <property type="protein sequence ID" value="KAF9532810.1"/>
    <property type="molecule type" value="Genomic_DNA"/>
</dbReference>
<reference evidence="5" key="1">
    <citation type="submission" date="2020-11" db="EMBL/GenBank/DDBJ databases">
        <authorList>
            <consortium name="DOE Joint Genome Institute"/>
            <person name="Ahrendt S."/>
            <person name="Riley R."/>
            <person name="Andreopoulos W."/>
            <person name="Labutti K."/>
            <person name="Pangilinan J."/>
            <person name="Ruiz-Duenas F.J."/>
            <person name="Barrasa J.M."/>
            <person name="Sanchez-Garcia M."/>
            <person name="Camarero S."/>
            <person name="Miyauchi S."/>
            <person name="Serrano A."/>
            <person name="Linde D."/>
            <person name="Babiker R."/>
            <person name="Drula E."/>
            <person name="Ayuso-Fernandez I."/>
            <person name="Pacheco R."/>
            <person name="Padilla G."/>
            <person name="Ferreira P."/>
            <person name="Barriuso J."/>
            <person name="Kellner H."/>
            <person name="Castanera R."/>
            <person name="Alfaro M."/>
            <person name="Ramirez L."/>
            <person name="Pisabarro A.G."/>
            <person name="Kuo A."/>
            <person name="Tritt A."/>
            <person name="Lipzen A."/>
            <person name="He G."/>
            <person name="Yan M."/>
            <person name="Ng V."/>
            <person name="Cullen D."/>
            <person name="Martin F."/>
            <person name="Rosso M.-N."/>
            <person name="Henrissat B."/>
            <person name="Hibbett D."/>
            <person name="Martinez A.T."/>
            <person name="Grigoriev I.V."/>
        </authorList>
    </citation>
    <scope>NUCLEOTIDE SEQUENCE</scope>
    <source>
        <strain evidence="5">CBS 506.95</strain>
    </source>
</reference>
<dbReference type="InterPro" id="IPR012951">
    <property type="entry name" value="BBE"/>
</dbReference>
<evidence type="ECO:0000256" key="3">
    <source>
        <dbReference type="SAM" id="SignalP"/>
    </source>
</evidence>
<feature type="domain" description="FAD-binding PCMH-type" evidence="4">
    <location>
        <begin position="122"/>
        <end position="305"/>
    </location>
</feature>
<keyword evidence="3" id="KW-0732">Signal</keyword>
<dbReference type="InterPro" id="IPR006094">
    <property type="entry name" value="Oxid_FAD_bind_N"/>
</dbReference>
<dbReference type="GO" id="GO:0016491">
    <property type="term" value="F:oxidoreductase activity"/>
    <property type="evidence" value="ECO:0007669"/>
    <property type="project" value="UniProtKB-KW"/>
</dbReference>
<evidence type="ECO:0000256" key="1">
    <source>
        <dbReference type="ARBA" id="ARBA00005466"/>
    </source>
</evidence>
<dbReference type="PROSITE" id="PS51387">
    <property type="entry name" value="FAD_PCMH"/>
    <property type="match status" value="1"/>
</dbReference>
<dbReference type="InterPro" id="IPR050432">
    <property type="entry name" value="FAD-linked_Oxidoreductases_BP"/>
</dbReference>
<evidence type="ECO:0000259" key="4">
    <source>
        <dbReference type="PROSITE" id="PS51387"/>
    </source>
</evidence>
<dbReference type="PANTHER" id="PTHR13878:SF91">
    <property type="entry name" value="FAD BINDING DOMAIN PROTEIN (AFU_ORTHOLOGUE AFUA_6G12070)-RELATED"/>
    <property type="match status" value="1"/>
</dbReference>
<feature type="chain" id="PRO_5040172540" evidence="3">
    <location>
        <begin position="22"/>
        <end position="574"/>
    </location>
</feature>
<dbReference type="AlphaFoldDB" id="A0A9P6EPX6"/>
<organism evidence="5 6">
    <name type="scientific">Crepidotus variabilis</name>
    <dbReference type="NCBI Taxonomy" id="179855"/>
    <lineage>
        <taxon>Eukaryota</taxon>
        <taxon>Fungi</taxon>
        <taxon>Dikarya</taxon>
        <taxon>Basidiomycota</taxon>
        <taxon>Agaricomycotina</taxon>
        <taxon>Agaricomycetes</taxon>
        <taxon>Agaricomycetidae</taxon>
        <taxon>Agaricales</taxon>
        <taxon>Agaricineae</taxon>
        <taxon>Crepidotaceae</taxon>
        <taxon>Crepidotus</taxon>
    </lineage>
</organism>
<dbReference type="Gene3D" id="3.30.465.10">
    <property type="match status" value="2"/>
</dbReference>
<dbReference type="SUPFAM" id="SSF56176">
    <property type="entry name" value="FAD-binding/transporter-associated domain-like"/>
    <property type="match status" value="1"/>
</dbReference>
<dbReference type="Pfam" id="PF08031">
    <property type="entry name" value="BBE"/>
    <property type="match status" value="1"/>
</dbReference>
<keyword evidence="6" id="KW-1185">Reference proteome</keyword>